<keyword evidence="1" id="KW-1133">Transmembrane helix</keyword>
<protein>
    <recommendedName>
        <fullName evidence="4">DUF1109 domain-containing protein</fullName>
    </recommendedName>
</protein>
<feature type="transmembrane region" description="Helical" evidence="1">
    <location>
        <begin position="154"/>
        <end position="173"/>
    </location>
</feature>
<dbReference type="Pfam" id="PF06532">
    <property type="entry name" value="NrsF"/>
    <property type="match status" value="1"/>
</dbReference>
<evidence type="ECO:0000313" key="2">
    <source>
        <dbReference type="EMBL" id="PJZ85579.1"/>
    </source>
</evidence>
<feature type="transmembrane region" description="Helical" evidence="1">
    <location>
        <begin position="20"/>
        <end position="45"/>
    </location>
</feature>
<dbReference type="InterPro" id="IPR009495">
    <property type="entry name" value="NrsF"/>
</dbReference>
<dbReference type="Proteomes" id="UP000232145">
    <property type="component" value="Unassembled WGS sequence"/>
</dbReference>
<keyword evidence="1" id="KW-0812">Transmembrane</keyword>
<accession>A0A2N0AMP4</accession>
<evidence type="ECO:0008006" key="4">
    <source>
        <dbReference type="Google" id="ProtNLM"/>
    </source>
</evidence>
<dbReference type="RefSeq" id="WP_100742474.1">
    <property type="nucleotide sequence ID" value="NZ_NPDW01000001.1"/>
</dbReference>
<feature type="transmembrane region" description="Helical" evidence="1">
    <location>
        <begin position="128"/>
        <end position="147"/>
    </location>
</feature>
<proteinExistence type="predicted"/>
<feature type="transmembrane region" description="Helical" evidence="1">
    <location>
        <begin position="87"/>
        <end position="108"/>
    </location>
</feature>
<evidence type="ECO:0000256" key="1">
    <source>
        <dbReference type="SAM" id="Phobius"/>
    </source>
</evidence>
<gene>
    <name evidence="2" type="ORF">CH364_05025</name>
</gene>
<feature type="transmembrane region" description="Helical" evidence="1">
    <location>
        <begin position="57"/>
        <end position="80"/>
    </location>
</feature>
<evidence type="ECO:0000313" key="3">
    <source>
        <dbReference type="Proteomes" id="UP000232145"/>
    </source>
</evidence>
<sequence>MKTETLIDKLSENLVPVKRIFPISVTYIGWVFFSFLALFVIIWWRSDNFQMIHLPEYIHEVIPVMFVFFISTFNAIYVSIPGNRNSYILSIAPVFFLLMWMSFLLFRFMFGVSSGLLPYEYHSCVRDFLIMSIPTSFFLVFIIRKRYPTLNSNLGFWVFAASATISALGETLLCPNEDASHLLLVHMLPVFGLCLFGKGIGNIIFFREFRSLK</sequence>
<keyword evidence="3" id="KW-1185">Reference proteome</keyword>
<reference evidence="2 3" key="1">
    <citation type="submission" date="2017-07" db="EMBL/GenBank/DDBJ databases">
        <title>Leptospira spp. isolated from tropical soils.</title>
        <authorList>
            <person name="Thibeaux R."/>
            <person name="Iraola G."/>
            <person name="Ferres I."/>
            <person name="Bierque E."/>
            <person name="Girault D."/>
            <person name="Soupe-Gilbert M.-E."/>
            <person name="Picardeau M."/>
            <person name="Goarant C."/>
        </authorList>
    </citation>
    <scope>NUCLEOTIDE SEQUENCE [LARGE SCALE GENOMIC DNA]</scope>
    <source>
        <strain evidence="2 3">FH2-B-A1</strain>
    </source>
</reference>
<organism evidence="2 3">
    <name type="scientific">Leptospira harrisiae</name>
    <dbReference type="NCBI Taxonomy" id="2023189"/>
    <lineage>
        <taxon>Bacteria</taxon>
        <taxon>Pseudomonadati</taxon>
        <taxon>Spirochaetota</taxon>
        <taxon>Spirochaetia</taxon>
        <taxon>Leptospirales</taxon>
        <taxon>Leptospiraceae</taxon>
        <taxon>Leptospira</taxon>
    </lineage>
</organism>
<name>A0A2N0AMP4_9LEPT</name>
<dbReference type="AlphaFoldDB" id="A0A2N0AMP4"/>
<keyword evidence="1" id="KW-0472">Membrane</keyword>
<dbReference type="EMBL" id="NPDX01000001">
    <property type="protein sequence ID" value="PJZ85579.1"/>
    <property type="molecule type" value="Genomic_DNA"/>
</dbReference>
<dbReference type="OrthoDB" id="9946497at2"/>
<feature type="transmembrane region" description="Helical" evidence="1">
    <location>
        <begin position="185"/>
        <end position="206"/>
    </location>
</feature>
<comment type="caution">
    <text evidence="2">The sequence shown here is derived from an EMBL/GenBank/DDBJ whole genome shotgun (WGS) entry which is preliminary data.</text>
</comment>